<dbReference type="AlphaFoldDB" id="A0A0B0NME9"/>
<sequence>MFATIGYGINLSNEVIDQLLVHLESKTNNYLEWLQSKIQNDHKTFCPKAPLVLDQMLVRMDEIVCDMYVSDAFNTVRNHIWNQGHHCQVMRRGCLHQLNLSLISYHQMTMRN</sequence>
<proteinExistence type="predicted"/>
<gene>
    <name evidence="1" type="ORF">F383_16949</name>
</gene>
<organism evidence="1 2">
    <name type="scientific">Gossypium arboreum</name>
    <name type="common">Tree cotton</name>
    <name type="synonym">Gossypium nanking</name>
    <dbReference type="NCBI Taxonomy" id="29729"/>
    <lineage>
        <taxon>Eukaryota</taxon>
        <taxon>Viridiplantae</taxon>
        <taxon>Streptophyta</taxon>
        <taxon>Embryophyta</taxon>
        <taxon>Tracheophyta</taxon>
        <taxon>Spermatophyta</taxon>
        <taxon>Magnoliopsida</taxon>
        <taxon>eudicotyledons</taxon>
        <taxon>Gunneridae</taxon>
        <taxon>Pentapetalae</taxon>
        <taxon>rosids</taxon>
        <taxon>malvids</taxon>
        <taxon>Malvales</taxon>
        <taxon>Malvaceae</taxon>
        <taxon>Malvoideae</taxon>
        <taxon>Gossypium</taxon>
    </lineage>
</organism>
<dbReference type="GO" id="GO:0016874">
    <property type="term" value="F:ligase activity"/>
    <property type="evidence" value="ECO:0007669"/>
    <property type="project" value="UniProtKB-KW"/>
</dbReference>
<evidence type="ECO:0000313" key="2">
    <source>
        <dbReference type="Proteomes" id="UP000032142"/>
    </source>
</evidence>
<protein>
    <submittedName>
        <fullName evidence="1">Threonine--tRNA ligase</fullName>
    </submittedName>
</protein>
<dbReference type="EMBL" id="KN398658">
    <property type="protein sequence ID" value="KHG12989.1"/>
    <property type="molecule type" value="Genomic_DNA"/>
</dbReference>
<keyword evidence="2" id="KW-1185">Reference proteome</keyword>
<dbReference type="Proteomes" id="UP000032142">
    <property type="component" value="Unassembled WGS sequence"/>
</dbReference>
<reference evidence="2" key="1">
    <citation type="submission" date="2014-09" db="EMBL/GenBank/DDBJ databases">
        <authorList>
            <person name="Mudge J."/>
            <person name="Ramaraj T."/>
            <person name="Lindquist I.E."/>
            <person name="Bharti A.K."/>
            <person name="Sundararajan A."/>
            <person name="Cameron C.T."/>
            <person name="Woodward J.E."/>
            <person name="May G.D."/>
            <person name="Brubaker C."/>
            <person name="Broadhvest J."/>
            <person name="Wilkins T.A."/>
        </authorList>
    </citation>
    <scope>NUCLEOTIDE SEQUENCE</scope>
    <source>
        <strain evidence="2">cv. AKA8401</strain>
    </source>
</reference>
<evidence type="ECO:0000313" key="1">
    <source>
        <dbReference type="EMBL" id="KHG12989.1"/>
    </source>
</evidence>
<name>A0A0B0NME9_GOSAR</name>
<accession>A0A0B0NME9</accession>
<keyword evidence="1" id="KW-0436">Ligase</keyword>